<feature type="binding site" evidence="1">
    <location>
        <position position="145"/>
    </location>
    <ligand>
        <name>ATP</name>
        <dbReference type="ChEBI" id="CHEBI:30616"/>
    </ligand>
</feature>
<evidence type="ECO:0000256" key="1">
    <source>
        <dbReference type="HAMAP-Rule" id="MF_02128"/>
    </source>
</evidence>
<dbReference type="GO" id="GO:0009229">
    <property type="term" value="P:thiamine diphosphate biosynthetic process"/>
    <property type="evidence" value="ECO:0007669"/>
    <property type="project" value="UniProtKB-UniRule"/>
</dbReference>
<comment type="miscellaneous">
    <text evidence="1">Reaction mechanism of ThiL seems to utilize a direct, inline transfer of the gamma-phosphate of ATP to TMP rather than a phosphorylated enzyme intermediate.</text>
</comment>
<dbReference type="PANTHER" id="PTHR30270">
    <property type="entry name" value="THIAMINE-MONOPHOSPHATE KINASE"/>
    <property type="match status" value="1"/>
</dbReference>
<feature type="binding site" evidence="1">
    <location>
        <position position="27"/>
    </location>
    <ligand>
        <name>Mg(2+)</name>
        <dbReference type="ChEBI" id="CHEBI:18420"/>
        <label>4</label>
    </ligand>
</feature>
<dbReference type="GO" id="GO:0000287">
    <property type="term" value="F:magnesium ion binding"/>
    <property type="evidence" value="ECO:0007669"/>
    <property type="project" value="UniProtKB-UniRule"/>
</dbReference>
<dbReference type="GeneID" id="41594994"/>
<dbReference type="KEGG" id="ncv:NCAV_0949"/>
<dbReference type="Pfam" id="PF00586">
    <property type="entry name" value="AIRS"/>
    <property type="match status" value="1"/>
</dbReference>
<comment type="catalytic activity">
    <reaction evidence="1">
        <text>thiamine phosphate + ATP = thiamine diphosphate + ADP</text>
        <dbReference type="Rhea" id="RHEA:15913"/>
        <dbReference type="ChEBI" id="CHEBI:30616"/>
        <dbReference type="ChEBI" id="CHEBI:37575"/>
        <dbReference type="ChEBI" id="CHEBI:58937"/>
        <dbReference type="ChEBI" id="CHEBI:456216"/>
        <dbReference type="EC" id="2.7.4.16"/>
    </reaction>
</comment>
<feature type="binding site" evidence="1">
    <location>
        <position position="213"/>
    </location>
    <ligand>
        <name>Mg(2+)</name>
        <dbReference type="ChEBI" id="CHEBI:18420"/>
        <label>5</label>
    </ligand>
</feature>
<dbReference type="CDD" id="cd02194">
    <property type="entry name" value="ThiL"/>
    <property type="match status" value="1"/>
</dbReference>
<dbReference type="InterPro" id="IPR010918">
    <property type="entry name" value="PurM-like_C_dom"/>
</dbReference>
<dbReference type="InterPro" id="IPR016188">
    <property type="entry name" value="PurM-like_N"/>
</dbReference>
<keyword evidence="1" id="KW-0547">Nucleotide-binding</keyword>
<feature type="binding site" evidence="1">
    <location>
        <position position="210"/>
    </location>
    <ligand>
        <name>Mg(2+)</name>
        <dbReference type="ChEBI" id="CHEBI:18420"/>
        <label>3</label>
    </ligand>
</feature>
<dbReference type="Pfam" id="PF02769">
    <property type="entry name" value="AIRS_C"/>
    <property type="match status" value="1"/>
</dbReference>
<keyword evidence="1" id="KW-0460">Magnesium</keyword>
<reference evidence="5" key="1">
    <citation type="submission" date="2018-01" db="EMBL/GenBank/DDBJ databases">
        <authorList>
            <person name="Kerou L M."/>
        </authorList>
    </citation>
    <scope>NUCLEOTIDE SEQUENCE [LARGE SCALE GENOMIC DNA]</scope>
    <source>
        <strain evidence="5">SCU2</strain>
    </source>
</reference>
<dbReference type="GO" id="GO:0005524">
    <property type="term" value="F:ATP binding"/>
    <property type="evidence" value="ECO:0007669"/>
    <property type="project" value="UniProtKB-UniRule"/>
</dbReference>
<feature type="binding site" evidence="1">
    <location>
        <position position="71"/>
    </location>
    <ligand>
        <name>Mg(2+)</name>
        <dbReference type="ChEBI" id="CHEBI:18420"/>
        <label>2</label>
    </ligand>
</feature>
<feature type="binding site" evidence="1">
    <location>
        <position position="316"/>
    </location>
    <ligand>
        <name>substrate</name>
    </ligand>
</feature>
<name>A0A2K5AR46_9ARCH</name>
<accession>A0A2K5AR46</accession>
<dbReference type="GO" id="GO:0009228">
    <property type="term" value="P:thiamine biosynthetic process"/>
    <property type="evidence" value="ECO:0007669"/>
    <property type="project" value="UniProtKB-KW"/>
</dbReference>
<feature type="binding site" evidence="1">
    <location>
        <position position="43"/>
    </location>
    <ligand>
        <name>Mg(2+)</name>
        <dbReference type="ChEBI" id="CHEBI:18420"/>
        <label>2</label>
    </ligand>
</feature>
<feature type="binding site" evidence="1">
    <location>
        <begin position="118"/>
        <end position="119"/>
    </location>
    <ligand>
        <name>ATP</name>
        <dbReference type="ChEBI" id="CHEBI:30616"/>
    </ligand>
</feature>
<feature type="binding site" evidence="1">
    <location>
        <position position="50"/>
    </location>
    <ligand>
        <name>substrate</name>
    </ligand>
</feature>
<dbReference type="EMBL" id="LT981265">
    <property type="protein sequence ID" value="SPC34126.1"/>
    <property type="molecule type" value="Genomic_DNA"/>
</dbReference>
<sequence>MNGNVGVGERRVIEIISSSIGKRCYDDVELVRVNNIEVALKCDMLVEGTDVPRGMEPWQIARKSIVAPVSDMASKGVRPLYALTSLALPKGLDEGYVRSIARGFRRAEMEFNIKIVGGDTNEGKELIIDCCMLGMVEEGSRFVKRSGASNGDLILVSGPFGYTKAGLKILLEGAKAEPTFRARAIRSVLMPKPRLRFGLMLARYATSTMDSSDGLAYTLHEMSNASGKRFIIEHKPIGRGVERFARDNSLSIDDLVFYAGEEYEIVATIRREHLDEVMSISRLTGCNAMIIGRVHEGTGVYIKDEYGERELKGYGWEHLA</sequence>
<dbReference type="RefSeq" id="WP_103287148.1">
    <property type="nucleotide sequence ID" value="NZ_LT981265.1"/>
</dbReference>
<feature type="binding site" evidence="1">
    <location>
        <position position="43"/>
    </location>
    <ligand>
        <name>Mg(2+)</name>
        <dbReference type="ChEBI" id="CHEBI:18420"/>
        <label>1</label>
    </ligand>
</feature>
<keyword evidence="1 4" id="KW-0808">Transferase</keyword>
<dbReference type="UniPathway" id="UPA00060">
    <property type="reaction ID" value="UER00142"/>
</dbReference>
<feature type="binding site" evidence="1">
    <location>
        <position position="119"/>
    </location>
    <ligand>
        <name>Mg(2+)</name>
        <dbReference type="ChEBI" id="CHEBI:18420"/>
        <label>1</label>
    </ligand>
</feature>
<keyword evidence="1" id="KW-0067">ATP-binding</keyword>
<feature type="binding site" evidence="1">
    <location>
        <position position="27"/>
    </location>
    <ligand>
        <name>Mg(2+)</name>
        <dbReference type="ChEBI" id="CHEBI:18420"/>
        <label>3</label>
    </ligand>
</feature>
<dbReference type="HAMAP" id="MF_02128">
    <property type="entry name" value="TMP_kinase"/>
    <property type="match status" value="1"/>
</dbReference>
<comment type="function">
    <text evidence="1">Catalyzes the ATP-dependent phosphorylation of thiamine-monophosphate (TMP) to form thiamine-pyrophosphate (TPP), the active form of vitamin B1.</text>
</comment>
<feature type="binding site" evidence="1">
    <location>
        <position position="212"/>
    </location>
    <ligand>
        <name>ATP</name>
        <dbReference type="ChEBI" id="CHEBI:30616"/>
    </ligand>
</feature>
<dbReference type="InterPro" id="IPR006283">
    <property type="entry name" value="ThiL-like"/>
</dbReference>
<feature type="binding site" evidence="1">
    <location>
        <position position="71"/>
    </location>
    <ligand>
        <name>Mg(2+)</name>
        <dbReference type="ChEBI" id="CHEBI:18420"/>
        <label>4</label>
    </ligand>
</feature>
<dbReference type="EC" id="2.7.4.16" evidence="1"/>
<evidence type="ECO:0000313" key="4">
    <source>
        <dbReference type="EMBL" id="SPC34126.1"/>
    </source>
</evidence>
<dbReference type="InterPro" id="IPR036921">
    <property type="entry name" value="PurM-like_N_sf"/>
</dbReference>
<dbReference type="PANTHER" id="PTHR30270:SF0">
    <property type="entry name" value="THIAMINE-MONOPHOSPHATE KINASE"/>
    <property type="match status" value="1"/>
</dbReference>
<dbReference type="PIRSF" id="PIRSF005303">
    <property type="entry name" value="Thiam_monoph_kin"/>
    <property type="match status" value="1"/>
</dbReference>
<evidence type="ECO:0000259" key="2">
    <source>
        <dbReference type="Pfam" id="PF00586"/>
    </source>
</evidence>
<comment type="caution">
    <text evidence="1">Lacks conserved residue(s) required for the propagation of feature annotation.</text>
</comment>
<comment type="similarity">
    <text evidence="1">Belongs to the thiamine-monophosphate kinase family.</text>
</comment>
<organism evidence="4 5">
    <name type="scientific">Candidatus Nitrosocaldus cavascurensis</name>
    <dbReference type="NCBI Taxonomy" id="2058097"/>
    <lineage>
        <taxon>Archaea</taxon>
        <taxon>Nitrososphaerota</taxon>
        <taxon>Nitrososphaeria</taxon>
        <taxon>Candidatus Nitrosocaldales</taxon>
        <taxon>Candidatus Nitrosocaldaceae</taxon>
        <taxon>Candidatus Nitrosocaldus</taxon>
    </lineage>
</organism>
<feature type="domain" description="PurM-like C-terminal" evidence="3">
    <location>
        <begin position="151"/>
        <end position="302"/>
    </location>
</feature>
<feature type="domain" description="PurM-like N-terminal" evidence="2">
    <location>
        <begin position="26"/>
        <end position="136"/>
    </location>
</feature>
<gene>
    <name evidence="1 4" type="primary">thiL</name>
    <name evidence="4" type="ORF">NCAV_0949</name>
</gene>
<dbReference type="NCBIfam" id="TIGR01379">
    <property type="entry name" value="thiL"/>
    <property type="match status" value="1"/>
</dbReference>
<dbReference type="AlphaFoldDB" id="A0A2K5AR46"/>
<feature type="binding site" evidence="1">
    <location>
        <position position="71"/>
    </location>
    <ligand>
        <name>Mg(2+)</name>
        <dbReference type="ChEBI" id="CHEBI:18420"/>
        <label>3</label>
    </ligand>
</feature>
<evidence type="ECO:0000259" key="3">
    <source>
        <dbReference type="Pfam" id="PF02769"/>
    </source>
</evidence>
<dbReference type="InterPro" id="IPR036676">
    <property type="entry name" value="PurM-like_C_sf"/>
</dbReference>
<keyword evidence="1" id="KW-0479">Metal-binding</keyword>
<dbReference type="Gene3D" id="3.90.650.10">
    <property type="entry name" value="PurM-like C-terminal domain"/>
    <property type="match status" value="1"/>
</dbReference>
<evidence type="ECO:0000313" key="5">
    <source>
        <dbReference type="Proteomes" id="UP000236248"/>
    </source>
</evidence>
<dbReference type="SUPFAM" id="SSF55326">
    <property type="entry name" value="PurM N-terminal domain-like"/>
    <property type="match status" value="1"/>
</dbReference>
<protein>
    <recommendedName>
        <fullName evidence="1">Thiamine-monophosphate kinase</fullName>
        <shortName evidence="1">TMP kinase</shortName>
        <shortName evidence="1">Thiamine-phosphate kinase</shortName>
        <ecNumber evidence="1">2.7.4.16</ecNumber>
    </recommendedName>
</protein>
<keyword evidence="5" id="KW-1185">Reference proteome</keyword>
<feature type="binding site" evidence="1">
    <location>
        <position position="261"/>
    </location>
    <ligand>
        <name>substrate</name>
    </ligand>
</feature>
<keyword evidence="1" id="KW-0784">Thiamine biosynthesis</keyword>
<dbReference type="SUPFAM" id="SSF56042">
    <property type="entry name" value="PurM C-terminal domain-like"/>
    <property type="match status" value="1"/>
</dbReference>
<dbReference type="GO" id="GO:0009030">
    <property type="term" value="F:thiamine-phosphate kinase activity"/>
    <property type="evidence" value="ECO:0007669"/>
    <property type="project" value="UniProtKB-UniRule"/>
</dbReference>
<comment type="pathway">
    <text evidence="1">Cofactor biosynthesis; thiamine diphosphate biosynthesis; thiamine diphosphate from thiamine phosphate: step 1/1.</text>
</comment>
<dbReference type="Gene3D" id="3.30.1330.10">
    <property type="entry name" value="PurM-like, N-terminal domain"/>
    <property type="match status" value="1"/>
</dbReference>
<dbReference type="Proteomes" id="UP000236248">
    <property type="component" value="Chromosome NCAV"/>
</dbReference>
<keyword evidence="1 4" id="KW-0418">Kinase</keyword>
<proteinExistence type="inferred from homology"/>